<keyword evidence="1" id="KW-1133">Transmembrane helix</keyword>
<sequence length="158" mass="17706">MLIREVLLFLHCFWPSLLLHWTLHPIWGFIQITQGEPQKSCFKPVAEKVTDSCQQICQCRPPPLPPPPPPPPPPRLLGTPLPPTAPTCPTADTWWPSPILIIAACCTTPVFLFLVFIICYKAIKRKPLRKEENGTSRAEYAMTASQNNKTVDVNNAVV</sequence>
<evidence type="ECO:0000313" key="2">
    <source>
        <dbReference type="Proteomes" id="UP001190640"/>
    </source>
</evidence>
<dbReference type="RefSeq" id="XP_054827969.1">
    <property type="nucleotide sequence ID" value="XM_054971994.1"/>
</dbReference>
<keyword evidence="1" id="KW-0472">Membrane</keyword>
<organism evidence="2 3">
    <name type="scientific">Eublepharis macularius</name>
    <name type="common">Leopard gecko</name>
    <name type="synonym">Cyrtodactylus macularius</name>
    <dbReference type="NCBI Taxonomy" id="481883"/>
    <lineage>
        <taxon>Eukaryota</taxon>
        <taxon>Metazoa</taxon>
        <taxon>Chordata</taxon>
        <taxon>Craniata</taxon>
        <taxon>Vertebrata</taxon>
        <taxon>Euteleostomi</taxon>
        <taxon>Lepidosauria</taxon>
        <taxon>Squamata</taxon>
        <taxon>Bifurcata</taxon>
        <taxon>Gekkota</taxon>
        <taxon>Eublepharidae</taxon>
        <taxon>Eublepharinae</taxon>
        <taxon>Eublepharis</taxon>
    </lineage>
</organism>
<gene>
    <name evidence="3" type="primary">PRIMA1</name>
</gene>
<keyword evidence="2" id="KW-1185">Reference proteome</keyword>
<dbReference type="Pfam" id="PF16101">
    <property type="entry name" value="PRIMA1"/>
    <property type="match status" value="1"/>
</dbReference>
<dbReference type="Proteomes" id="UP001190640">
    <property type="component" value="Chromosome 2"/>
</dbReference>
<dbReference type="AlphaFoldDB" id="A0AA97IYI1"/>
<evidence type="ECO:0000313" key="3">
    <source>
        <dbReference type="RefSeq" id="XP_054827969.1"/>
    </source>
</evidence>
<feature type="transmembrane region" description="Helical" evidence="1">
    <location>
        <begin position="7"/>
        <end position="30"/>
    </location>
</feature>
<dbReference type="CTD" id="145270"/>
<evidence type="ECO:0000256" key="1">
    <source>
        <dbReference type="SAM" id="Phobius"/>
    </source>
</evidence>
<accession>A0AA97IYI1</accession>
<protein>
    <submittedName>
        <fullName evidence="3">Proline-rich membrane anchor 1</fullName>
    </submittedName>
</protein>
<proteinExistence type="predicted"/>
<keyword evidence="1" id="KW-0812">Transmembrane</keyword>
<feature type="transmembrane region" description="Helical" evidence="1">
    <location>
        <begin position="99"/>
        <end position="120"/>
    </location>
</feature>
<dbReference type="KEGG" id="emc:129324646"/>
<reference evidence="3" key="1">
    <citation type="submission" date="2025-08" db="UniProtKB">
        <authorList>
            <consortium name="RefSeq"/>
        </authorList>
    </citation>
    <scope>IDENTIFICATION</scope>
    <source>
        <tissue evidence="3">Blood</tissue>
    </source>
</reference>
<name>A0AA97IYI1_EUBMA</name>
<dbReference type="InterPro" id="IPR029659">
    <property type="entry name" value="PRIMA1"/>
</dbReference>
<dbReference type="GeneID" id="129324646"/>